<dbReference type="SUPFAM" id="SSF53067">
    <property type="entry name" value="Actin-like ATPase domain"/>
    <property type="match status" value="1"/>
</dbReference>
<dbReference type="Pfam" id="PF05378">
    <property type="entry name" value="Hydant_A_N"/>
    <property type="match status" value="1"/>
</dbReference>
<dbReference type="Proteomes" id="UP001597337">
    <property type="component" value="Unassembled WGS sequence"/>
</dbReference>
<evidence type="ECO:0000259" key="2">
    <source>
        <dbReference type="Pfam" id="PF05378"/>
    </source>
</evidence>
<evidence type="ECO:0000313" key="4">
    <source>
        <dbReference type="Proteomes" id="UP001597337"/>
    </source>
</evidence>
<dbReference type="InterPro" id="IPR008040">
    <property type="entry name" value="Hydant_A_N"/>
</dbReference>
<evidence type="ECO:0000313" key="3">
    <source>
        <dbReference type="EMBL" id="MFD2112737.1"/>
    </source>
</evidence>
<feature type="domain" description="Hydantoinase/oxoprolinase N-terminal" evidence="2">
    <location>
        <begin position="3"/>
        <end position="157"/>
    </location>
</feature>
<dbReference type="InterPro" id="IPR043129">
    <property type="entry name" value="ATPase_NBD"/>
</dbReference>
<dbReference type="InterPro" id="IPR045079">
    <property type="entry name" value="Oxoprolinase-like"/>
</dbReference>
<evidence type="ECO:0000259" key="1">
    <source>
        <dbReference type="Pfam" id="PF01968"/>
    </source>
</evidence>
<dbReference type="PANTHER" id="PTHR11365">
    <property type="entry name" value="5-OXOPROLINASE RELATED"/>
    <property type="match status" value="1"/>
</dbReference>
<comment type="caution">
    <text evidence="3">The sequence shown here is derived from an EMBL/GenBank/DDBJ whole genome shotgun (WGS) entry which is preliminary data.</text>
</comment>
<feature type="domain" description="Hydantoinase A/oxoprolinase" evidence="1">
    <location>
        <begin position="178"/>
        <end position="458"/>
    </location>
</feature>
<dbReference type="PANTHER" id="PTHR11365:SF2">
    <property type="entry name" value="5-OXOPROLINASE"/>
    <property type="match status" value="1"/>
</dbReference>
<protein>
    <submittedName>
        <fullName evidence="3">Hydantoinase/oxoprolinase family protein</fullName>
    </submittedName>
</protein>
<dbReference type="EMBL" id="JBHUHX010000036">
    <property type="protein sequence ID" value="MFD2112737.1"/>
    <property type="molecule type" value="Genomic_DNA"/>
</dbReference>
<dbReference type="Pfam" id="PF01968">
    <property type="entry name" value="Hydantoinase_A"/>
    <property type="match status" value="1"/>
</dbReference>
<organism evidence="3 4">
    <name type="scientific">Thiorhodococcus fuscus</name>
    <dbReference type="NCBI Taxonomy" id="527200"/>
    <lineage>
        <taxon>Bacteria</taxon>
        <taxon>Pseudomonadati</taxon>
        <taxon>Pseudomonadota</taxon>
        <taxon>Gammaproteobacteria</taxon>
        <taxon>Chromatiales</taxon>
        <taxon>Chromatiaceae</taxon>
        <taxon>Thiorhodococcus</taxon>
    </lineage>
</organism>
<proteinExistence type="predicted"/>
<accession>A0ABW4Y9F3</accession>
<dbReference type="RefSeq" id="WP_386027310.1">
    <property type="nucleotide sequence ID" value="NZ_JBHUHX010000036.1"/>
</dbReference>
<dbReference type="InterPro" id="IPR002821">
    <property type="entry name" value="Hydantoinase_A"/>
</dbReference>
<reference evidence="4" key="1">
    <citation type="journal article" date="2019" name="Int. J. Syst. Evol. Microbiol.">
        <title>The Global Catalogue of Microorganisms (GCM) 10K type strain sequencing project: providing services to taxonomists for standard genome sequencing and annotation.</title>
        <authorList>
            <consortium name="The Broad Institute Genomics Platform"/>
            <consortium name="The Broad Institute Genome Sequencing Center for Infectious Disease"/>
            <person name="Wu L."/>
            <person name="Ma J."/>
        </authorList>
    </citation>
    <scope>NUCLEOTIDE SEQUENCE [LARGE SCALE GENOMIC DNA]</scope>
    <source>
        <strain evidence="4">KACC 12597</strain>
    </source>
</reference>
<gene>
    <name evidence="3" type="ORF">ACFSJC_12895</name>
</gene>
<name>A0ABW4Y9F3_9GAMM</name>
<sequence>MIIGLDVGGTHTDAVLLDCRGVVERAKVSTDETDLFRSVLAGLDLILEGTDPGCITRIVLSTTLTTNAIVRNRVEPVGMIVCSGPGLDPEVHRTGPDYHVVAGAIDHRGREIRSVDPDEIAAIAAGFRERGIRQVAVVGKFSCRNPAHEMRIAELVEPYVERVFMGHRTSGHLSFPRRIATTFLNASVYPIHRAFFEAVGGALREKDLSAPVHIMKADGGTMSLEASIEAPGQTVLSGPAASIMGAIPAAPAEEDVVVLDIGGTTTDIAILVGGVPLLQPVGIAFGRFKTLIRSLQTSSIGIGGDSHIQVGDGQLAIGPDRCGPPRAFGGPEVTPTDAFVALGALNAGDAARATAGVTEIGQRLGLDEHAAAQTIIETACDRILAAVDEMVEQVNAQPVYTIHEMLEGYRIRPTRLLVLGGPAEHFAPYLAARSSMKVSLVPDWGVANAIGAAMARTTCEVSLVADTERGLVSISNSDAQWRCDRHYTRIDALRQASEALRNLAIDSGADDEDMDLELTEDIQFNIVNGFSTTGRNIRVSLQIKPGLIHGYRLPGSASSRLFRSEGC</sequence>
<keyword evidence="4" id="KW-1185">Reference proteome</keyword>